<evidence type="ECO:0000313" key="10">
    <source>
        <dbReference type="Proteomes" id="UP000479692"/>
    </source>
</evidence>
<evidence type="ECO:0000256" key="7">
    <source>
        <dbReference type="PIRSR" id="PIRSR601765-1"/>
    </source>
</evidence>
<dbReference type="Pfam" id="PF00484">
    <property type="entry name" value="Pro_CA"/>
    <property type="match status" value="1"/>
</dbReference>
<evidence type="ECO:0000256" key="4">
    <source>
        <dbReference type="ARBA" id="ARBA00022833"/>
    </source>
</evidence>
<dbReference type="GO" id="GO:0004089">
    <property type="term" value="F:carbonate dehydratase activity"/>
    <property type="evidence" value="ECO:0007669"/>
    <property type="project" value="UniProtKB-UniRule"/>
</dbReference>
<accession>A0A7C9HTI1</accession>
<evidence type="ECO:0000256" key="6">
    <source>
        <dbReference type="ARBA" id="ARBA00048348"/>
    </source>
</evidence>
<dbReference type="InterPro" id="IPR036874">
    <property type="entry name" value="Carbonic_anhydrase_sf"/>
</dbReference>
<feature type="binding site" evidence="7">
    <location>
        <position position="169"/>
    </location>
    <ligand>
        <name>Zn(2+)</name>
        <dbReference type="ChEBI" id="CHEBI:29105"/>
    </ligand>
</feature>
<dbReference type="EC" id="4.2.1.1" evidence="2 8"/>
<dbReference type="Gene3D" id="3.40.1050.10">
    <property type="entry name" value="Carbonic anhydrase"/>
    <property type="match status" value="1"/>
</dbReference>
<keyword evidence="4 7" id="KW-0862">Zinc</keyword>
<dbReference type="PANTHER" id="PTHR11002:SF76">
    <property type="entry name" value="CARBONIC ANHYDRASE"/>
    <property type="match status" value="1"/>
</dbReference>
<evidence type="ECO:0000256" key="1">
    <source>
        <dbReference type="ARBA" id="ARBA00006217"/>
    </source>
</evidence>
<feature type="binding site" evidence="7">
    <location>
        <position position="113"/>
    </location>
    <ligand>
        <name>Zn(2+)</name>
        <dbReference type="ChEBI" id="CHEBI:29105"/>
    </ligand>
</feature>
<protein>
    <recommendedName>
        <fullName evidence="2 8">Carbonic anhydrase</fullName>
        <ecNumber evidence="2 8">4.2.1.1</ecNumber>
    </recommendedName>
    <alternativeName>
        <fullName evidence="8">Carbonate dehydratase</fullName>
    </alternativeName>
</protein>
<dbReference type="Proteomes" id="UP000479692">
    <property type="component" value="Unassembled WGS sequence"/>
</dbReference>
<dbReference type="GO" id="GO:0008270">
    <property type="term" value="F:zinc ion binding"/>
    <property type="evidence" value="ECO:0007669"/>
    <property type="project" value="UniProtKB-UniRule"/>
</dbReference>
<dbReference type="PROSITE" id="PS00705">
    <property type="entry name" value="PROK_CO2_ANHYDRASE_2"/>
    <property type="match status" value="1"/>
</dbReference>
<comment type="cofactor">
    <cofactor evidence="7">
        <name>Zn(2+)</name>
        <dbReference type="ChEBI" id="CHEBI:29105"/>
    </cofactor>
    <text evidence="7">Binds 1 zinc ion per subunit.</text>
</comment>
<evidence type="ECO:0000256" key="3">
    <source>
        <dbReference type="ARBA" id="ARBA00022723"/>
    </source>
</evidence>
<evidence type="ECO:0000256" key="2">
    <source>
        <dbReference type="ARBA" id="ARBA00012925"/>
    </source>
</evidence>
<comment type="catalytic activity">
    <reaction evidence="6 8">
        <text>hydrogencarbonate + H(+) = CO2 + H2O</text>
        <dbReference type="Rhea" id="RHEA:10748"/>
        <dbReference type="ChEBI" id="CHEBI:15377"/>
        <dbReference type="ChEBI" id="CHEBI:15378"/>
        <dbReference type="ChEBI" id="CHEBI:16526"/>
        <dbReference type="ChEBI" id="CHEBI:17544"/>
        <dbReference type="EC" id="4.2.1.1"/>
    </reaction>
</comment>
<dbReference type="InterPro" id="IPR015892">
    <property type="entry name" value="Carbonic_anhydrase_CS"/>
</dbReference>
<dbReference type="InterPro" id="IPR001765">
    <property type="entry name" value="Carbonic_anhydrase"/>
</dbReference>
<comment type="function">
    <text evidence="8">Reversible hydration of carbon dioxide.</text>
</comment>
<dbReference type="PANTHER" id="PTHR11002">
    <property type="entry name" value="CARBONIC ANHYDRASE"/>
    <property type="match status" value="1"/>
</dbReference>
<keyword evidence="5 8" id="KW-0456">Lyase</keyword>
<comment type="similarity">
    <text evidence="1 8">Belongs to the beta-class carbonic anhydrase family.</text>
</comment>
<feature type="binding site" evidence="7">
    <location>
        <position position="166"/>
    </location>
    <ligand>
        <name>Zn(2+)</name>
        <dbReference type="ChEBI" id="CHEBI:29105"/>
    </ligand>
</feature>
<feature type="binding site" evidence="7">
    <location>
        <position position="115"/>
    </location>
    <ligand>
        <name>Zn(2+)</name>
        <dbReference type="ChEBI" id="CHEBI:29105"/>
    </ligand>
</feature>
<evidence type="ECO:0000313" key="9">
    <source>
        <dbReference type="EMBL" id="MUV14551.1"/>
    </source>
</evidence>
<dbReference type="SUPFAM" id="SSF53056">
    <property type="entry name" value="beta-carbonic anhydrase, cab"/>
    <property type="match status" value="1"/>
</dbReference>
<dbReference type="EMBL" id="WOXT01000002">
    <property type="protein sequence ID" value="MUV14551.1"/>
    <property type="molecule type" value="Genomic_DNA"/>
</dbReference>
<proteinExistence type="inferred from homology"/>
<sequence>MLAMACFPLGVDMRLDLQLAEACPSCFTGVLPDRVMHGRVSVPHGPDALLEERLAGNPSMEAVPDTPDDAIALALAGNRRFVEGQSTVYHQDMDLLHAQTADHQHPFVAILACADSRVPVGLVLDEHIGRVFVTRIAGNTASTEVIASLEYAVAILGVKAIIVMGHTNCGAIKAAIRNDEVPGQISALFAGILPAISLAGGDDADPGEVTRQHVLNQVGVLTHASTVIDSRVKDGSLKVVPALYDVASGVVALLPERAPRAG</sequence>
<reference evidence="9 10" key="1">
    <citation type="submission" date="2019-12" db="EMBL/GenBank/DDBJ databases">
        <authorList>
            <person name="Xu J."/>
        </authorList>
    </citation>
    <scope>NUCLEOTIDE SEQUENCE [LARGE SCALE GENOMIC DNA]</scope>
    <source>
        <strain evidence="9 10">HX-5-24</strain>
    </source>
</reference>
<name>A0A7C9HTI1_9GAMM</name>
<gene>
    <name evidence="9" type="ORF">GN331_10060</name>
</gene>
<dbReference type="SMART" id="SM00947">
    <property type="entry name" value="Pro_CA"/>
    <property type="match status" value="1"/>
</dbReference>
<keyword evidence="3 7" id="KW-0479">Metal-binding</keyword>
<dbReference type="AlphaFoldDB" id="A0A7C9HTI1"/>
<comment type="caution">
    <text evidence="9">The sequence shown here is derived from an EMBL/GenBank/DDBJ whole genome shotgun (WGS) entry which is preliminary data.</text>
</comment>
<evidence type="ECO:0000256" key="5">
    <source>
        <dbReference type="ARBA" id="ARBA00023239"/>
    </source>
</evidence>
<dbReference type="GO" id="GO:0015976">
    <property type="term" value="P:carbon utilization"/>
    <property type="evidence" value="ECO:0007669"/>
    <property type="project" value="InterPro"/>
</dbReference>
<keyword evidence="10" id="KW-1185">Reference proteome</keyword>
<evidence type="ECO:0000256" key="8">
    <source>
        <dbReference type="RuleBase" id="RU003956"/>
    </source>
</evidence>
<organism evidence="9 10">
    <name type="scientific">Noviluteimonas gilva</name>
    <dbReference type="NCBI Taxonomy" id="2682097"/>
    <lineage>
        <taxon>Bacteria</taxon>
        <taxon>Pseudomonadati</taxon>
        <taxon>Pseudomonadota</taxon>
        <taxon>Gammaproteobacteria</taxon>
        <taxon>Lysobacterales</taxon>
        <taxon>Lysobacteraceae</taxon>
        <taxon>Noviluteimonas</taxon>
    </lineage>
</organism>